<dbReference type="InParanoid" id="A0A4R6QMQ0"/>
<dbReference type="Gene3D" id="2.60.120.10">
    <property type="entry name" value="Jelly Rolls"/>
    <property type="match status" value="1"/>
</dbReference>
<dbReference type="UniPathway" id="UPA00124"/>
<comment type="pathway">
    <text evidence="7">Carbohydrate biosynthesis; dTDP-L-rhamnose biosynthesis.</text>
</comment>
<protein>
    <recommendedName>
        <fullName evidence="4 7">dTDP-4-dehydrorhamnose 3,5-epimerase</fullName>
        <ecNumber evidence="3 7">5.1.3.13</ecNumber>
    </recommendedName>
    <alternativeName>
        <fullName evidence="7">Thymidine diphospho-4-keto-rhamnose 3,5-epimerase</fullName>
    </alternativeName>
</protein>
<feature type="site" description="Participates in a stacking interaction with the thymidine ring of dTDP-4-oxo-6-deoxyglucose" evidence="6">
    <location>
        <position position="143"/>
    </location>
</feature>
<evidence type="ECO:0000313" key="8">
    <source>
        <dbReference type="EMBL" id="TDP71416.1"/>
    </source>
</evidence>
<dbReference type="PANTHER" id="PTHR21047:SF2">
    <property type="entry name" value="THYMIDINE DIPHOSPHO-4-KETO-RHAMNOSE 3,5-EPIMERASE"/>
    <property type="match status" value="1"/>
</dbReference>
<dbReference type="GO" id="GO:0008830">
    <property type="term" value="F:dTDP-4-dehydrorhamnose 3,5-epimerase activity"/>
    <property type="evidence" value="ECO:0007669"/>
    <property type="project" value="UniProtKB-UniRule"/>
</dbReference>
<evidence type="ECO:0000256" key="6">
    <source>
        <dbReference type="PIRSR" id="PIRSR600888-3"/>
    </source>
</evidence>
<evidence type="ECO:0000256" key="5">
    <source>
        <dbReference type="PIRSR" id="PIRSR600888-1"/>
    </source>
</evidence>
<evidence type="ECO:0000313" key="9">
    <source>
        <dbReference type="Proteomes" id="UP000295361"/>
    </source>
</evidence>
<dbReference type="AlphaFoldDB" id="A0A4R6QMQ0"/>
<comment type="catalytic activity">
    <reaction evidence="1 7">
        <text>dTDP-4-dehydro-6-deoxy-alpha-D-glucose = dTDP-4-dehydro-beta-L-rhamnose</text>
        <dbReference type="Rhea" id="RHEA:16969"/>
        <dbReference type="ChEBI" id="CHEBI:57649"/>
        <dbReference type="ChEBI" id="CHEBI:62830"/>
        <dbReference type="EC" id="5.1.3.13"/>
    </reaction>
</comment>
<dbReference type="InterPro" id="IPR000888">
    <property type="entry name" value="RmlC-like"/>
</dbReference>
<keyword evidence="9" id="KW-1185">Reference proteome</keyword>
<evidence type="ECO:0000256" key="3">
    <source>
        <dbReference type="ARBA" id="ARBA00012098"/>
    </source>
</evidence>
<dbReference type="InterPro" id="IPR011051">
    <property type="entry name" value="RmlC_Cupin_sf"/>
</dbReference>
<dbReference type="CDD" id="cd00438">
    <property type="entry name" value="cupin_RmlC"/>
    <property type="match status" value="1"/>
</dbReference>
<name>A0A4R6QMQ0_9BURK</name>
<dbReference type="FunCoup" id="A0A4R6QMQ0">
    <property type="interactions" value="399"/>
</dbReference>
<proteinExistence type="inferred from homology"/>
<dbReference type="RefSeq" id="WP_133701191.1">
    <property type="nucleotide sequence ID" value="NZ_SNXS01000003.1"/>
</dbReference>
<dbReference type="NCBIfam" id="TIGR01221">
    <property type="entry name" value="rmlC"/>
    <property type="match status" value="1"/>
</dbReference>
<dbReference type="GO" id="GO:0005829">
    <property type="term" value="C:cytosol"/>
    <property type="evidence" value="ECO:0007669"/>
    <property type="project" value="TreeGrafter"/>
</dbReference>
<dbReference type="GO" id="GO:0019305">
    <property type="term" value="P:dTDP-rhamnose biosynthetic process"/>
    <property type="evidence" value="ECO:0007669"/>
    <property type="project" value="UniProtKB-UniRule"/>
</dbReference>
<sequence length="190" mass="20856">MKPVATPIEGLVVLESRVFGDERGWFTESFNQRGFEVALRDLGQSAPPAFVQDNHSCSQRGVLRGLHYQLPPHAQGKLVRVVRGSAYDVAVDIRRGSPTFGQSFGLELSAANRIQLWIPAGFAHGFLAMEDDTHFLYKTTDYYDPKSERSIAWNDPGIGINWPGVAEGLITPNLAPKDAAAPEFAAAELF</sequence>
<dbReference type="EC" id="5.1.3.13" evidence="3 7"/>
<dbReference type="InterPro" id="IPR014710">
    <property type="entry name" value="RmlC-like_jellyroll"/>
</dbReference>
<comment type="caution">
    <text evidence="8">The sequence shown here is derived from an EMBL/GenBank/DDBJ whole genome shotgun (WGS) entry which is preliminary data.</text>
</comment>
<feature type="active site" description="Proton donor" evidence="5">
    <location>
        <position position="137"/>
    </location>
</feature>
<feature type="active site" description="Proton acceptor" evidence="5">
    <location>
        <position position="67"/>
    </location>
</feature>
<gene>
    <name evidence="8" type="ORF">DES47_103397</name>
</gene>
<evidence type="ECO:0000256" key="1">
    <source>
        <dbReference type="ARBA" id="ARBA00001298"/>
    </source>
</evidence>
<organism evidence="8 9">
    <name type="scientific">Roseateles toxinivorans</name>
    <dbReference type="NCBI Taxonomy" id="270368"/>
    <lineage>
        <taxon>Bacteria</taxon>
        <taxon>Pseudomonadati</taxon>
        <taxon>Pseudomonadota</taxon>
        <taxon>Betaproteobacteria</taxon>
        <taxon>Burkholderiales</taxon>
        <taxon>Sphaerotilaceae</taxon>
        <taxon>Roseateles</taxon>
    </lineage>
</organism>
<dbReference type="PANTHER" id="PTHR21047">
    <property type="entry name" value="DTDP-6-DEOXY-D-GLUCOSE-3,5 EPIMERASE"/>
    <property type="match status" value="1"/>
</dbReference>
<comment type="subunit">
    <text evidence="7">Homodimer.</text>
</comment>
<accession>A0A4R6QMQ0</accession>
<evidence type="ECO:0000256" key="2">
    <source>
        <dbReference type="ARBA" id="ARBA00001997"/>
    </source>
</evidence>
<evidence type="ECO:0000256" key="4">
    <source>
        <dbReference type="ARBA" id="ARBA00019595"/>
    </source>
</evidence>
<reference evidence="8 9" key="1">
    <citation type="submission" date="2019-03" db="EMBL/GenBank/DDBJ databases">
        <title>Genomic Encyclopedia of Type Strains, Phase IV (KMG-IV): sequencing the most valuable type-strain genomes for metagenomic binning, comparative biology and taxonomic classification.</title>
        <authorList>
            <person name="Goeker M."/>
        </authorList>
    </citation>
    <scope>NUCLEOTIDE SEQUENCE [LARGE SCALE GENOMIC DNA]</scope>
    <source>
        <strain evidence="8 9">DSM 16998</strain>
    </source>
</reference>
<comment type="similarity">
    <text evidence="7">Belongs to the dTDP-4-dehydrorhamnose 3,5-epimerase family.</text>
</comment>
<dbReference type="OrthoDB" id="9800680at2"/>
<comment type="function">
    <text evidence="2 7">Catalyzes the epimerization of the C3' and C5'positions of dTDP-6-deoxy-D-xylo-4-hexulose, forming dTDP-6-deoxy-L-lyxo-4-hexulose.</text>
</comment>
<dbReference type="Proteomes" id="UP000295361">
    <property type="component" value="Unassembled WGS sequence"/>
</dbReference>
<evidence type="ECO:0000256" key="7">
    <source>
        <dbReference type="RuleBase" id="RU364069"/>
    </source>
</evidence>
<dbReference type="SUPFAM" id="SSF51182">
    <property type="entry name" value="RmlC-like cupins"/>
    <property type="match status" value="1"/>
</dbReference>
<keyword evidence="7" id="KW-0413">Isomerase</keyword>
<dbReference type="Pfam" id="PF00908">
    <property type="entry name" value="dTDP_sugar_isom"/>
    <property type="match status" value="1"/>
</dbReference>
<dbReference type="EMBL" id="SNXS01000003">
    <property type="protein sequence ID" value="TDP71416.1"/>
    <property type="molecule type" value="Genomic_DNA"/>
</dbReference>
<dbReference type="GO" id="GO:0000271">
    <property type="term" value="P:polysaccharide biosynthetic process"/>
    <property type="evidence" value="ECO:0007669"/>
    <property type="project" value="TreeGrafter"/>
</dbReference>